<protein>
    <submittedName>
        <fullName evidence="3">Uncharacterized protein</fullName>
    </submittedName>
</protein>
<feature type="coiled-coil region" evidence="1">
    <location>
        <begin position="32"/>
        <end position="59"/>
    </location>
</feature>
<dbReference type="AlphaFoldDB" id="A0A1U7NCI0"/>
<keyword evidence="4" id="KW-1185">Reference proteome</keyword>
<keyword evidence="1" id="KW-0175">Coiled coil</keyword>
<comment type="caution">
    <text evidence="3">The sequence shown here is derived from an EMBL/GenBank/DDBJ whole genome shotgun (WGS) entry which is preliminary data.</text>
</comment>
<dbReference type="GeneID" id="82204009"/>
<proteinExistence type="predicted"/>
<dbReference type="RefSeq" id="WP_075821142.1">
    <property type="nucleotide sequence ID" value="NZ_CAPDVV010000029.1"/>
</dbReference>
<dbReference type="EMBL" id="MPJW01000286">
    <property type="protein sequence ID" value="OLU36212.1"/>
    <property type="molecule type" value="Genomic_DNA"/>
</dbReference>
<evidence type="ECO:0000313" key="4">
    <source>
        <dbReference type="Proteomes" id="UP000186341"/>
    </source>
</evidence>
<keyword evidence="2" id="KW-0472">Membrane</keyword>
<gene>
    <name evidence="3" type="ORF">BO222_12895</name>
</gene>
<name>A0A1U7NCI0_9FIRM</name>
<feature type="transmembrane region" description="Helical" evidence="2">
    <location>
        <begin position="6"/>
        <end position="29"/>
    </location>
</feature>
<keyword evidence="2" id="KW-0812">Transmembrane</keyword>
<reference evidence="3 4" key="1">
    <citation type="submission" date="2016-11" db="EMBL/GenBank/DDBJ databases">
        <title>Description of two novel members of the family Erysipelotrichaceae: Ileibacterium lipovorans gen. nov., sp. nov. and Dubosiella newyorkensis, gen. nov., sp. nov.</title>
        <authorList>
            <person name="Cox L.M."/>
            <person name="Sohn J."/>
            <person name="Tyrrell K.L."/>
            <person name="Citron D.M."/>
            <person name="Lawson P.A."/>
            <person name="Patel N.B."/>
            <person name="Iizumi T."/>
            <person name="Perez-Perez G.I."/>
            <person name="Goldstein E.J."/>
            <person name="Blaser M.J."/>
        </authorList>
    </citation>
    <scope>NUCLEOTIDE SEQUENCE [LARGE SCALE GENOMIC DNA]</scope>
    <source>
        <strain evidence="3 4">NYU-BL-A3</strain>
    </source>
</reference>
<keyword evidence="2" id="KW-1133">Transmembrane helix</keyword>
<sequence>MPELETSIVWLGAIAGALSSIAALLSLAFKPFLKLKERVKVLEDEIRTLKEELAEHQDKLNKDHHSFLLQQDVNRLLLESTSNLLKHNVDGNNTKQMMDCARRIDDLVFARGSSIKEEL</sequence>
<evidence type="ECO:0000256" key="1">
    <source>
        <dbReference type="SAM" id="Coils"/>
    </source>
</evidence>
<evidence type="ECO:0000313" key="3">
    <source>
        <dbReference type="EMBL" id="OLU36212.1"/>
    </source>
</evidence>
<dbReference type="Proteomes" id="UP000186341">
    <property type="component" value="Unassembled WGS sequence"/>
</dbReference>
<accession>A0A1U7NCI0</accession>
<evidence type="ECO:0000256" key="2">
    <source>
        <dbReference type="SAM" id="Phobius"/>
    </source>
</evidence>
<organism evidence="3 4">
    <name type="scientific">Ileibacterium valens</name>
    <dbReference type="NCBI Taxonomy" id="1862668"/>
    <lineage>
        <taxon>Bacteria</taxon>
        <taxon>Bacillati</taxon>
        <taxon>Bacillota</taxon>
        <taxon>Erysipelotrichia</taxon>
        <taxon>Erysipelotrichales</taxon>
        <taxon>Erysipelotrichaceae</taxon>
        <taxon>Ileibacterium</taxon>
    </lineage>
</organism>